<feature type="compositionally biased region" description="Low complexity" evidence="1">
    <location>
        <begin position="136"/>
        <end position="148"/>
    </location>
</feature>
<evidence type="ECO:0000313" key="2">
    <source>
        <dbReference type="EMBL" id="CAB3783300.1"/>
    </source>
</evidence>
<evidence type="ECO:0000313" key="3">
    <source>
        <dbReference type="Proteomes" id="UP000494115"/>
    </source>
</evidence>
<gene>
    <name evidence="2" type="ORF">LMG28138_01612</name>
</gene>
<proteinExistence type="predicted"/>
<dbReference type="EMBL" id="CADIKM010000005">
    <property type="protein sequence ID" value="CAB3783300.1"/>
    <property type="molecule type" value="Genomic_DNA"/>
</dbReference>
<dbReference type="RefSeq" id="WP_175104218.1">
    <property type="nucleotide sequence ID" value="NZ_CADIKM010000005.1"/>
</dbReference>
<organism evidence="2 3">
    <name type="scientific">Pararobbsia alpina</name>
    <dbReference type="NCBI Taxonomy" id="621374"/>
    <lineage>
        <taxon>Bacteria</taxon>
        <taxon>Pseudomonadati</taxon>
        <taxon>Pseudomonadota</taxon>
        <taxon>Betaproteobacteria</taxon>
        <taxon>Burkholderiales</taxon>
        <taxon>Burkholderiaceae</taxon>
        <taxon>Pararobbsia</taxon>
    </lineage>
</organism>
<evidence type="ECO:0000256" key="1">
    <source>
        <dbReference type="SAM" id="MobiDB-lite"/>
    </source>
</evidence>
<reference evidence="2 3" key="1">
    <citation type="submission" date="2020-04" db="EMBL/GenBank/DDBJ databases">
        <authorList>
            <person name="De Canck E."/>
        </authorList>
    </citation>
    <scope>NUCLEOTIDE SEQUENCE [LARGE SCALE GENOMIC DNA]</scope>
    <source>
        <strain evidence="2 3">LMG 28138</strain>
    </source>
</reference>
<protein>
    <submittedName>
        <fullName evidence="2">Uncharacterized protein</fullName>
    </submittedName>
</protein>
<dbReference type="AlphaFoldDB" id="A0A6S7AZQ9"/>
<accession>A0A6S7AZQ9</accession>
<sequence>MKRPSFQFYPGDWLSNGNLRRCTDAEQGVWVRVLCVLHDQDEYGFVRWTLKELAQAANTTVKMLKSLVQKGVLKGADASENVEAFVYVPRSGRKDGDPVTLIEEQDGPLWYSSRLVRDEYVRIVRGSAAGIGDGEGAASKGASKGASKPSPNPPFGEDIGEGFGPCARGRSSSSSPSGINSVTDVTDAGASQDLFGKGDSQPTDGRMPTTKEQIWHGGRSLLMAAGTDKAQAGPFIGKLVAQYDEAIVLQAVQAGVSEQPADPKAYLKATCQRLKGERVPVTTAKPSRYNNLAEQDYSME</sequence>
<keyword evidence="3" id="KW-1185">Reference proteome</keyword>
<name>A0A6S7AZQ9_9BURK</name>
<dbReference type="Proteomes" id="UP000494115">
    <property type="component" value="Unassembled WGS sequence"/>
</dbReference>
<feature type="region of interest" description="Disordered" evidence="1">
    <location>
        <begin position="132"/>
        <end position="211"/>
    </location>
</feature>